<organism evidence="2 3">
    <name type="scientific">Methanobacterium formicicum (strain DSM 3637 / PP1)</name>
    <dbReference type="NCBI Taxonomy" id="1204725"/>
    <lineage>
        <taxon>Archaea</taxon>
        <taxon>Methanobacteriati</taxon>
        <taxon>Methanobacteriota</taxon>
        <taxon>Methanomada group</taxon>
        <taxon>Methanobacteria</taxon>
        <taxon>Methanobacteriales</taxon>
        <taxon>Methanobacteriaceae</taxon>
        <taxon>Methanobacterium</taxon>
    </lineage>
</organism>
<dbReference type="SUPFAM" id="SSF52980">
    <property type="entry name" value="Restriction endonuclease-like"/>
    <property type="match status" value="1"/>
</dbReference>
<dbReference type="InterPro" id="IPR011335">
    <property type="entry name" value="Restrct_endonuc-II-like"/>
</dbReference>
<dbReference type="GO" id="GO:0004519">
    <property type="term" value="F:endonuclease activity"/>
    <property type="evidence" value="ECO:0007669"/>
    <property type="project" value="InterPro"/>
</dbReference>
<keyword evidence="3" id="KW-1185">Reference proteome</keyword>
<evidence type="ECO:0000259" key="1">
    <source>
        <dbReference type="Pfam" id="PF04471"/>
    </source>
</evidence>
<dbReference type="GO" id="GO:0009307">
    <property type="term" value="P:DNA restriction-modification system"/>
    <property type="evidence" value="ECO:0007669"/>
    <property type="project" value="InterPro"/>
</dbReference>
<dbReference type="GO" id="GO:0003677">
    <property type="term" value="F:DNA binding"/>
    <property type="evidence" value="ECO:0007669"/>
    <property type="project" value="InterPro"/>
</dbReference>
<dbReference type="RefSeq" id="WP_004030749.1">
    <property type="nucleotide sequence ID" value="NZ_AMPO01000005.1"/>
</dbReference>
<dbReference type="InterPro" id="IPR011856">
    <property type="entry name" value="tRNA_endonuc-like_dom_sf"/>
</dbReference>
<dbReference type="PATRIC" id="fig|1204725.3.peg.1460"/>
<name>K2QCZ1_METFP</name>
<dbReference type="InterPro" id="IPR007560">
    <property type="entry name" value="Restrct_endonuc_IV_Mrr"/>
</dbReference>
<feature type="domain" description="Restriction endonuclease type IV Mrr" evidence="1">
    <location>
        <begin position="16"/>
        <end position="120"/>
    </location>
</feature>
<dbReference type="AlphaFoldDB" id="K2QCZ1"/>
<proteinExistence type="predicted"/>
<evidence type="ECO:0000313" key="3">
    <source>
        <dbReference type="Proteomes" id="UP000007360"/>
    </source>
</evidence>
<dbReference type="EMBL" id="AMPO01000005">
    <property type="protein sequence ID" value="EKF85861.1"/>
    <property type="molecule type" value="Genomic_DNA"/>
</dbReference>
<sequence length="260" mass="30800">MIYDLPKNWRDLQNKTCKMLLECGFLAEVEKEVKLVRGKTKIDVFANDKTQKPEIIYFCECKYWDSNIPQDEVQSFKSKISEYGANIGFVISKVGFQKGAYEVADKTNVNLVTWDQFQRIFEKKWFDNRLKNLYNDSYPLRDYTKWLSRVNEIADELDPSKQKLFQSLQLKYIPLVSSIYSIIFLNSNDFLKSSPKEFEIVKEGGNIKKVKVYYYSDLFDTLFKECYNATKIFDELFGEKIRLHTEGPDKEFYDRMTGQF</sequence>
<accession>K2QCZ1</accession>
<dbReference type="Gene3D" id="3.40.1350.10">
    <property type="match status" value="1"/>
</dbReference>
<protein>
    <recommendedName>
        <fullName evidence="1">Restriction endonuclease type IV Mrr domain-containing protein</fullName>
    </recommendedName>
</protein>
<dbReference type="Pfam" id="PF04471">
    <property type="entry name" value="Mrr_cat"/>
    <property type="match status" value="1"/>
</dbReference>
<evidence type="ECO:0000313" key="2">
    <source>
        <dbReference type="EMBL" id="EKF85861.1"/>
    </source>
</evidence>
<reference evidence="2 3" key="1">
    <citation type="journal article" date="2012" name="J. Bacteriol.">
        <title>Draft genome sequence of Methanobacterium formicicum DSM 3637, an archaebacterium isolated from the methane producer amoeba Pelomyxa palustris.</title>
        <authorList>
            <person name="Gutierrez G."/>
        </authorList>
    </citation>
    <scope>NUCLEOTIDE SEQUENCE [LARGE SCALE GENOMIC DNA]</scope>
    <source>
        <strain evidence="3">DSM 3637 / PP1</strain>
    </source>
</reference>
<dbReference type="Proteomes" id="UP000007360">
    <property type="component" value="Unassembled WGS sequence"/>
</dbReference>
<gene>
    <name evidence="2" type="ORF">A994_07265</name>
</gene>
<comment type="caution">
    <text evidence="2">The sequence shown here is derived from an EMBL/GenBank/DDBJ whole genome shotgun (WGS) entry which is preliminary data.</text>
</comment>